<protein>
    <submittedName>
        <fullName evidence="3">Uncharacterized protein</fullName>
    </submittedName>
</protein>
<keyword evidence="4" id="KW-1185">Reference proteome</keyword>
<feature type="transmembrane region" description="Helical" evidence="2">
    <location>
        <begin position="588"/>
        <end position="610"/>
    </location>
</feature>
<keyword evidence="2" id="KW-0472">Membrane</keyword>
<sequence length="628" mass="68729">MRYEVVNPISEMDTNRATQSIMHPDRDTWGYPARSLLSDAVTPAPGYHSRVKYVTQDMLDNPVSHLSRSDSHFDYAPEVSCRIAHFAPSTSYAFNDTTGQRRVSTISGVNLANTRFSWNCYQGYYVCIVPVLTSDSLHLLIRTDYLVESGGLYKSAVGNPAHVKHAQAVLVTGIAQNATTSFEVSMQLRKLQISEDDESLASARRRNLLAIRGVGTSTWSQLIRNLYTEPFVDRAEYFYNAGALSRIEVGRPFALNVFLNDAQSRSRYFLRPVSMLAMLRKRENNGQQLDYATSGELRNAGGPLTSVTKNLCGSITSAGNGGDLLNTSKLMRIYGPLFVGTAAARSREAGSFYSPLLAPIDDNLQSSIFHRDLLQYLSTEELYASDDLMSKFVWSNDYRGGLHFASGSNTWFLRNGLDFSSVDPDVRYDLVFCYHGQAIPKAEAGDLDNSPSAVAYRNAAGTPPASTATSRRMLGVPVTAEFVQPGPGITGRALLQAVTDATESQNVAPNAMAGTAELLVSERVAAPLTTASTNEMVRSSNSTNTTLQSSSTPPNSDSDLPPPPDSDSSSGKIKFTISDDDDDDRNKIIIICIMTVLGAWFTALLIYALVVYKGDFKWFVAPLRSKKS</sequence>
<evidence type="ECO:0000313" key="4">
    <source>
        <dbReference type="Proteomes" id="UP001190700"/>
    </source>
</evidence>
<accession>A0AAE0BTL3</accession>
<evidence type="ECO:0000313" key="3">
    <source>
        <dbReference type="EMBL" id="KAK3241557.1"/>
    </source>
</evidence>
<proteinExistence type="predicted"/>
<feature type="compositionally biased region" description="Low complexity" evidence="1">
    <location>
        <begin position="539"/>
        <end position="559"/>
    </location>
</feature>
<evidence type="ECO:0000256" key="1">
    <source>
        <dbReference type="SAM" id="MobiDB-lite"/>
    </source>
</evidence>
<gene>
    <name evidence="3" type="ORF">CYMTET_48674</name>
</gene>
<reference evidence="3 4" key="1">
    <citation type="journal article" date="2015" name="Genome Biol. Evol.">
        <title>Comparative Genomics of a Bacterivorous Green Alga Reveals Evolutionary Causalities and Consequences of Phago-Mixotrophic Mode of Nutrition.</title>
        <authorList>
            <person name="Burns J.A."/>
            <person name="Paasch A."/>
            <person name="Narechania A."/>
            <person name="Kim E."/>
        </authorList>
    </citation>
    <scope>NUCLEOTIDE SEQUENCE [LARGE SCALE GENOMIC DNA]</scope>
    <source>
        <strain evidence="3 4">PLY_AMNH</strain>
    </source>
</reference>
<organism evidence="3 4">
    <name type="scientific">Cymbomonas tetramitiformis</name>
    <dbReference type="NCBI Taxonomy" id="36881"/>
    <lineage>
        <taxon>Eukaryota</taxon>
        <taxon>Viridiplantae</taxon>
        <taxon>Chlorophyta</taxon>
        <taxon>Pyramimonadophyceae</taxon>
        <taxon>Pyramimonadales</taxon>
        <taxon>Pyramimonadaceae</taxon>
        <taxon>Cymbomonas</taxon>
    </lineage>
</organism>
<evidence type="ECO:0000256" key="2">
    <source>
        <dbReference type="SAM" id="Phobius"/>
    </source>
</evidence>
<dbReference type="Proteomes" id="UP001190700">
    <property type="component" value="Unassembled WGS sequence"/>
</dbReference>
<feature type="region of interest" description="Disordered" evidence="1">
    <location>
        <begin position="530"/>
        <end position="578"/>
    </location>
</feature>
<keyword evidence="2" id="KW-1133">Transmembrane helix</keyword>
<comment type="caution">
    <text evidence="3">The sequence shown here is derived from an EMBL/GenBank/DDBJ whole genome shotgun (WGS) entry which is preliminary data.</text>
</comment>
<keyword evidence="2" id="KW-0812">Transmembrane</keyword>
<name>A0AAE0BTL3_9CHLO</name>
<dbReference type="EMBL" id="LGRX02033368">
    <property type="protein sequence ID" value="KAK3241557.1"/>
    <property type="molecule type" value="Genomic_DNA"/>
</dbReference>
<dbReference type="AlphaFoldDB" id="A0AAE0BTL3"/>